<protein>
    <submittedName>
        <fullName evidence="2">Uncharacterized protein</fullName>
    </submittedName>
</protein>
<feature type="region of interest" description="Disordered" evidence="1">
    <location>
        <begin position="453"/>
        <end position="525"/>
    </location>
</feature>
<evidence type="ECO:0000256" key="1">
    <source>
        <dbReference type="SAM" id="MobiDB-lite"/>
    </source>
</evidence>
<sequence length="525" mass="54858">MQIAAAAQQGGGGNAARGSSGRGAGRGGGGRGGGRGRGRRFDSCDQAPPAKQASFPGRFPEQPLTAIVGGGLSGLVCAQELARRGLRTVVFDTGEHGVGGRLATRASADGSLKGAPPGLVFDHAAQFFTATHPSFQCMVDQWEADGAVRRWDGPVGALRDGAFSPDPATQPRYVGARGMRSLATYLAGAASRALQEAQGGAATGIEGLVEVRQPQWVSEARWTPDGWLLSGRGRDQGLFDAVVIAHNGKCANRLASPMGVPQVHSQLRRLKLSANWALLVAFAAPVAVPGGLEGAFIQGSDVLSWAGNNSKKLGQAGGAECWTLFSTQAYGSANKVPQENVPAEVSERVTREMLAAFERSLGLAQGALPPVVYSRTQLWGAALPINSPRVPAIWDPMGRAGVCGDWVLEGGSMQAAALSGAALAHQIAASCGRQPTDLAGLALGLDTPFKQAGGEEIGCFPGQQQHAPPPQQQRQQGGQQREQQGARQQRQRRQQQASDRPAGWRRGAAAETETPPALLARPRRR</sequence>
<comment type="caution">
    <text evidence="2">The sequence shown here is derived from an EMBL/GenBank/DDBJ whole genome shotgun (WGS) entry which is preliminary data.</text>
</comment>
<gene>
    <name evidence="2" type="ORF">C2E20_4073</name>
</gene>
<dbReference type="Pfam" id="PF13450">
    <property type="entry name" value="NAD_binding_8"/>
    <property type="match status" value="1"/>
</dbReference>
<dbReference type="InterPro" id="IPR036188">
    <property type="entry name" value="FAD/NAD-bd_sf"/>
</dbReference>
<proteinExistence type="predicted"/>
<accession>A0A2P6VFQ2</accession>
<evidence type="ECO:0000313" key="2">
    <source>
        <dbReference type="EMBL" id="PSC72920.1"/>
    </source>
</evidence>
<reference evidence="2 3" key="1">
    <citation type="journal article" date="2018" name="Plant J.">
        <title>Genome sequences of Chlorella sorokiniana UTEX 1602 and Micractinium conductrix SAG 241.80: implications to maltose excretion by a green alga.</title>
        <authorList>
            <person name="Arriola M.B."/>
            <person name="Velmurugan N."/>
            <person name="Zhang Y."/>
            <person name="Plunkett M.H."/>
            <person name="Hondzo H."/>
            <person name="Barney B.M."/>
        </authorList>
    </citation>
    <scope>NUCLEOTIDE SEQUENCE [LARGE SCALE GENOMIC DNA]</scope>
    <source>
        <strain evidence="2 3">SAG 241.80</strain>
    </source>
</reference>
<evidence type="ECO:0000313" key="3">
    <source>
        <dbReference type="Proteomes" id="UP000239649"/>
    </source>
</evidence>
<dbReference type="Gene3D" id="3.90.660.10">
    <property type="match status" value="1"/>
</dbReference>
<name>A0A2P6VFQ2_9CHLO</name>
<feature type="compositionally biased region" description="Gly residues" evidence="1">
    <location>
        <begin position="9"/>
        <end position="35"/>
    </location>
</feature>
<dbReference type="AlphaFoldDB" id="A0A2P6VFQ2"/>
<dbReference type="PANTHER" id="PTHR16128:SF8">
    <property type="entry name" value="EXPRESSED PROTEIN"/>
    <property type="match status" value="1"/>
</dbReference>
<feature type="compositionally biased region" description="Low complexity" evidence="1">
    <location>
        <begin position="461"/>
        <end position="488"/>
    </location>
</feature>
<dbReference type="Proteomes" id="UP000239649">
    <property type="component" value="Unassembled WGS sequence"/>
</dbReference>
<dbReference type="OrthoDB" id="417877at2759"/>
<keyword evidence="3" id="KW-1185">Reference proteome</keyword>
<dbReference type="PANTHER" id="PTHR16128">
    <property type="entry name" value="FAD/NAD(P)-BINDING OXIDOREDUCTASE FAMILY PROTEIN"/>
    <property type="match status" value="1"/>
</dbReference>
<dbReference type="SUPFAM" id="SSF51905">
    <property type="entry name" value="FAD/NAD(P)-binding domain"/>
    <property type="match status" value="1"/>
</dbReference>
<dbReference type="EMBL" id="LHPF02000009">
    <property type="protein sequence ID" value="PSC72920.1"/>
    <property type="molecule type" value="Genomic_DNA"/>
</dbReference>
<feature type="region of interest" description="Disordered" evidence="1">
    <location>
        <begin position="1"/>
        <end position="60"/>
    </location>
</feature>
<organism evidence="2 3">
    <name type="scientific">Micractinium conductrix</name>
    <dbReference type="NCBI Taxonomy" id="554055"/>
    <lineage>
        <taxon>Eukaryota</taxon>
        <taxon>Viridiplantae</taxon>
        <taxon>Chlorophyta</taxon>
        <taxon>core chlorophytes</taxon>
        <taxon>Trebouxiophyceae</taxon>
        <taxon>Chlorellales</taxon>
        <taxon>Chlorellaceae</taxon>
        <taxon>Chlorella clade</taxon>
        <taxon>Micractinium</taxon>
    </lineage>
</organism>
<dbReference type="Gene3D" id="3.50.50.60">
    <property type="entry name" value="FAD/NAD(P)-binding domain"/>
    <property type="match status" value="1"/>
</dbReference>
<feature type="compositionally biased region" description="Low complexity" evidence="1">
    <location>
        <begin position="515"/>
        <end position="525"/>
    </location>
</feature>